<evidence type="ECO:0000256" key="3">
    <source>
        <dbReference type="ARBA" id="ARBA00022692"/>
    </source>
</evidence>
<evidence type="ECO:0000256" key="1">
    <source>
        <dbReference type="ARBA" id="ARBA00004651"/>
    </source>
</evidence>
<dbReference type="OrthoDB" id="6366728at2759"/>
<organism evidence="7 8">
    <name type="scientific">Folsomia candida</name>
    <name type="common">Springtail</name>
    <dbReference type="NCBI Taxonomy" id="158441"/>
    <lineage>
        <taxon>Eukaryota</taxon>
        <taxon>Metazoa</taxon>
        <taxon>Ecdysozoa</taxon>
        <taxon>Arthropoda</taxon>
        <taxon>Hexapoda</taxon>
        <taxon>Collembola</taxon>
        <taxon>Entomobryomorpha</taxon>
        <taxon>Isotomoidea</taxon>
        <taxon>Isotomidae</taxon>
        <taxon>Proisotominae</taxon>
        <taxon>Folsomia</taxon>
    </lineage>
</organism>
<feature type="transmembrane region" description="Helical" evidence="6">
    <location>
        <begin position="208"/>
        <end position="226"/>
    </location>
</feature>
<evidence type="ECO:0000313" key="7">
    <source>
        <dbReference type="EMBL" id="OXA37419.1"/>
    </source>
</evidence>
<accession>A0A226CWS5</accession>
<keyword evidence="2" id="KW-1003">Cell membrane</keyword>
<gene>
    <name evidence="7" type="ORF">Fcan01_27805</name>
</gene>
<keyword evidence="5 6" id="KW-0472">Membrane</keyword>
<feature type="transmembrane region" description="Helical" evidence="6">
    <location>
        <begin position="423"/>
        <end position="441"/>
    </location>
</feature>
<dbReference type="GO" id="GO:0005886">
    <property type="term" value="C:plasma membrane"/>
    <property type="evidence" value="ECO:0007669"/>
    <property type="project" value="UniProtKB-SubCell"/>
</dbReference>
<keyword evidence="3 6" id="KW-0812">Transmembrane</keyword>
<evidence type="ECO:0000256" key="4">
    <source>
        <dbReference type="ARBA" id="ARBA00022989"/>
    </source>
</evidence>
<evidence type="ECO:0000256" key="2">
    <source>
        <dbReference type="ARBA" id="ARBA00022475"/>
    </source>
</evidence>
<comment type="subcellular location">
    <subcellularLocation>
        <location evidence="1">Cell membrane</location>
        <topology evidence="1">Multi-pass membrane protein</topology>
    </subcellularLocation>
</comment>
<sequence>MDTKPISTTSSVESTLISIISLGTRISQSIGYFTLSVTTNSYDGQKKITFSWLSFPIFCSVMLLSIQTYLVIHWSHFGDELVSMTGLTSPTEVLAFNLSGFLVGAQIFFKRLMYLFNSKGMMTFWSDFVSDLTQISCSDEKGSFLLSTEPWAKHRSMFIKVKTTLTCDIISSLILITVQTVQLLVTFYLSYVEDSNTNGPFVGLHDKIIGIGGLVLWNVLGSLNVFQSVWVTYPIQLFNAYLEIIQAELSECYRCNQEPLVADDLFTILKKSGEKGSQKMIKPYILDENKLHLCIQNYHRTVEMLRKYSSRSVQRISSEIGYNSLLILAYLFIGFTWAENGEIGAALTRVIPLILCIKIIFHLGTEAGQLELNQKAIFRVLCRMQHRAMSEETKSMVFTMIQELSGDRLRVEPGSFFTLNRRLLTSILSSVMTFLVVLVQFRDGERK</sequence>
<keyword evidence="4 6" id="KW-1133">Transmembrane helix</keyword>
<dbReference type="AlphaFoldDB" id="A0A226CWS5"/>
<feature type="transmembrane region" description="Helical" evidence="6">
    <location>
        <begin position="50"/>
        <end position="74"/>
    </location>
</feature>
<dbReference type="GO" id="GO:0050909">
    <property type="term" value="P:sensory perception of taste"/>
    <property type="evidence" value="ECO:0007669"/>
    <property type="project" value="InterPro"/>
</dbReference>
<dbReference type="EMBL" id="LNIX01000057">
    <property type="protein sequence ID" value="OXA37419.1"/>
    <property type="molecule type" value="Genomic_DNA"/>
</dbReference>
<comment type="caution">
    <text evidence="7">The sequence shown here is derived from an EMBL/GenBank/DDBJ whole genome shotgun (WGS) entry which is preliminary data.</text>
</comment>
<feature type="transmembrane region" description="Helical" evidence="6">
    <location>
        <begin position="165"/>
        <end position="188"/>
    </location>
</feature>
<feature type="transmembrane region" description="Helical" evidence="6">
    <location>
        <begin position="320"/>
        <end position="337"/>
    </location>
</feature>
<name>A0A226CWS5_FOLCA</name>
<protein>
    <submittedName>
        <fullName evidence="7">Putative gustatory receptor 23a, isoform B</fullName>
    </submittedName>
</protein>
<evidence type="ECO:0000256" key="5">
    <source>
        <dbReference type="ARBA" id="ARBA00023136"/>
    </source>
</evidence>
<reference evidence="7 8" key="1">
    <citation type="submission" date="2015-12" db="EMBL/GenBank/DDBJ databases">
        <title>The genome of Folsomia candida.</title>
        <authorList>
            <person name="Faddeeva A."/>
            <person name="Derks M.F."/>
            <person name="Anvar Y."/>
            <person name="Smit S."/>
            <person name="Van Straalen N."/>
            <person name="Roelofs D."/>
        </authorList>
    </citation>
    <scope>NUCLEOTIDE SEQUENCE [LARGE SCALE GENOMIC DNA]</scope>
    <source>
        <strain evidence="7 8">VU population</strain>
        <tissue evidence="7">Whole body</tissue>
    </source>
</reference>
<evidence type="ECO:0000256" key="6">
    <source>
        <dbReference type="SAM" id="Phobius"/>
    </source>
</evidence>
<proteinExistence type="predicted"/>
<dbReference type="InterPro" id="IPR013604">
    <property type="entry name" value="7TM_chemorcpt"/>
</dbReference>
<dbReference type="Proteomes" id="UP000198287">
    <property type="component" value="Unassembled WGS sequence"/>
</dbReference>
<keyword evidence="7" id="KW-0675">Receptor</keyword>
<feature type="transmembrane region" description="Helical" evidence="6">
    <location>
        <begin position="94"/>
        <end position="113"/>
    </location>
</feature>
<keyword evidence="8" id="KW-1185">Reference proteome</keyword>
<evidence type="ECO:0000313" key="8">
    <source>
        <dbReference type="Proteomes" id="UP000198287"/>
    </source>
</evidence>
<dbReference type="Pfam" id="PF08395">
    <property type="entry name" value="7tm_7"/>
    <property type="match status" value="1"/>
</dbReference>